<dbReference type="OrthoDB" id="9803764at2"/>
<protein>
    <submittedName>
        <fullName evidence="5">Transcriptional regulator AraC family</fullName>
    </submittedName>
</protein>
<accession>A0A084CND3</accession>
<dbReference type="SMART" id="SM00342">
    <property type="entry name" value="HTH_ARAC"/>
    <property type="match status" value="1"/>
</dbReference>
<keyword evidence="3" id="KW-0804">Transcription</keyword>
<dbReference type="InterPro" id="IPR009057">
    <property type="entry name" value="Homeodomain-like_sf"/>
</dbReference>
<organism evidence="5 6">
    <name type="scientific">Candidatus Photodesmus blepharonis</name>
    <dbReference type="NCBI Taxonomy" id="1179155"/>
    <lineage>
        <taxon>Bacteria</taxon>
        <taxon>Pseudomonadati</taxon>
        <taxon>Pseudomonadota</taxon>
        <taxon>Gammaproteobacteria</taxon>
        <taxon>Vibrionales</taxon>
        <taxon>Vibrionaceae</taxon>
        <taxon>Candidatus Photodesmus</taxon>
    </lineage>
</organism>
<dbReference type="InterPro" id="IPR020449">
    <property type="entry name" value="Tscrpt_reg_AraC-type_HTH"/>
</dbReference>
<dbReference type="PANTHER" id="PTHR43130:SF11">
    <property type="entry name" value="TRANSCRIPTIONAL REGULATORY PROTEIN"/>
    <property type="match status" value="1"/>
</dbReference>
<dbReference type="RefSeq" id="WP_034413998.1">
    <property type="nucleotide sequence ID" value="NZ_JGVK01000017.1"/>
</dbReference>
<dbReference type="Pfam" id="PF12833">
    <property type="entry name" value="HTH_18"/>
    <property type="match status" value="1"/>
</dbReference>
<sequence>MNIGFLIYDRALVTGVSLSAEMFSSASCLRSRCEQRKNPLHIQLIAHSLTPIRATAGLHLYPDTTYNQNCDFDVLIFPPMWGNPLKPIRNNPQLKIWLQNQHKKGTQLIATGTGVVWLAETGLLDNQVATTHWYYYDQFEKRYPKVKLNQEATITSTDGIYCTSSINSQSEIVLYLIKKWFGKAIAQTIEKHYTHEISYKIEEPFYQIGGHLQFDESIALAQDLMKRNLSKPITSQFIANHCHLPLKTFNRKFLKQMGESPHKYLQRIRMESAKILLRDIGLSVQEVSRQVGYRDAHYFSSLFLKYFQLTPTEYRCIAKTKIYNS</sequence>
<dbReference type="Gene3D" id="1.10.10.60">
    <property type="entry name" value="Homeodomain-like"/>
    <property type="match status" value="2"/>
</dbReference>
<dbReference type="GO" id="GO:0043565">
    <property type="term" value="F:sequence-specific DNA binding"/>
    <property type="evidence" value="ECO:0007669"/>
    <property type="project" value="InterPro"/>
</dbReference>
<evidence type="ECO:0000256" key="2">
    <source>
        <dbReference type="ARBA" id="ARBA00023125"/>
    </source>
</evidence>
<keyword evidence="6" id="KW-1185">Reference proteome</keyword>
<keyword evidence="2" id="KW-0238">DNA-binding</keyword>
<feature type="domain" description="HTH araC/xylS-type" evidence="4">
    <location>
        <begin position="219"/>
        <end position="317"/>
    </location>
</feature>
<dbReference type="STRING" id="1179155.CF67_24001"/>
<dbReference type="AlphaFoldDB" id="A0A084CND3"/>
<dbReference type="EMBL" id="JGVK01000017">
    <property type="protein sequence ID" value="KEY91312.1"/>
    <property type="molecule type" value="Genomic_DNA"/>
</dbReference>
<evidence type="ECO:0000313" key="6">
    <source>
        <dbReference type="Proteomes" id="UP000053784"/>
    </source>
</evidence>
<proteinExistence type="predicted"/>
<evidence type="ECO:0000256" key="3">
    <source>
        <dbReference type="ARBA" id="ARBA00023163"/>
    </source>
</evidence>
<dbReference type="InterPro" id="IPR052158">
    <property type="entry name" value="INH-QAR"/>
</dbReference>
<dbReference type="SUPFAM" id="SSF46689">
    <property type="entry name" value="Homeodomain-like"/>
    <property type="match status" value="2"/>
</dbReference>
<dbReference type="InterPro" id="IPR018060">
    <property type="entry name" value="HTH_AraC"/>
</dbReference>
<dbReference type="GO" id="GO:0003700">
    <property type="term" value="F:DNA-binding transcription factor activity"/>
    <property type="evidence" value="ECO:0007669"/>
    <property type="project" value="InterPro"/>
</dbReference>
<gene>
    <name evidence="5" type="ORF">CF67_24001</name>
</gene>
<evidence type="ECO:0000259" key="4">
    <source>
        <dbReference type="PROSITE" id="PS01124"/>
    </source>
</evidence>
<dbReference type="PANTHER" id="PTHR43130">
    <property type="entry name" value="ARAC-FAMILY TRANSCRIPTIONAL REGULATOR"/>
    <property type="match status" value="1"/>
</dbReference>
<dbReference type="eggNOG" id="COG4977">
    <property type="taxonomic scope" value="Bacteria"/>
</dbReference>
<dbReference type="PRINTS" id="PR00032">
    <property type="entry name" value="HTHARAC"/>
</dbReference>
<name>A0A084CND3_9GAMM</name>
<keyword evidence="1" id="KW-0805">Transcription regulation</keyword>
<comment type="caution">
    <text evidence="5">The sequence shown here is derived from an EMBL/GenBank/DDBJ whole genome shotgun (WGS) entry which is preliminary data.</text>
</comment>
<evidence type="ECO:0000313" key="5">
    <source>
        <dbReference type="EMBL" id="KEY91312.1"/>
    </source>
</evidence>
<dbReference type="Gene3D" id="3.40.50.880">
    <property type="match status" value="1"/>
</dbReference>
<reference evidence="5 6" key="1">
    <citation type="submission" date="2014-03" db="EMBL/GenBank/DDBJ databases">
        <title>Selection and divergence in the genomes of co-occurring obligate luminous symbionts with specific hosts.</title>
        <authorList>
            <person name="Hendry T.A."/>
            <person name="de Wet J.R."/>
            <person name="Dunlap P.V."/>
        </authorList>
    </citation>
    <scope>NUCLEOTIDE SEQUENCE [LARGE SCALE GENOMIC DNA]</scope>
    <source>
        <strain evidence="5 6">Ppalp.1</strain>
    </source>
</reference>
<dbReference type="InterPro" id="IPR018062">
    <property type="entry name" value="HTH_AraC-typ_CS"/>
</dbReference>
<dbReference type="Pfam" id="PF01965">
    <property type="entry name" value="DJ-1_PfpI"/>
    <property type="match status" value="1"/>
</dbReference>
<dbReference type="SUPFAM" id="SSF52317">
    <property type="entry name" value="Class I glutamine amidotransferase-like"/>
    <property type="match status" value="1"/>
</dbReference>
<dbReference type="InterPro" id="IPR002818">
    <property type="entry name" value="DJ-1/PfpI"/>
</dbReference>
<dbReference type="Proteomes" id="UP000053784">
    <property type="component" value="Unassembled WGS sequence"/>
</dbReference>
<dbReference type="CDD" id="cd03138">
    <property type="entry name" value="GATase1_AraC_2"/>
    <property type="match status" value="1"/>
</dbReference>
<dbReference type="PROSITE" id="PS01124">
    <property type="entry name" value="HTH_ARAC_FAMILY_2"/>
    <property type="match status" value="1"/>
</dbReference>
<evidence type="ECO:0000256" key="1">
    <source>
        <dbReference type="ARBA" id="ARBA00023015"/>
    </source>
</evidence>
<dbReference type="PROSITE" id="PS00041">
    <property type="entry name" value="HTH_ARAC_FAMILY_1"/>
    <property type="match status" value="1"/>
</dbReference>
<dbReference type="InterPro" id="IPR029062">
    <property type="entry name" value="Class_I_gatase-like"/>
</dbReference>